<dbReference type="Pfam" id="PF19174">
    <property type="entry name" value="DUF5856"/>
    <property type="match status" value="1"/>
</dbReference>
<dbReference type="InterPro" id="IPR043876">
    <property type="entry name" value="DUF5856"/>
</dbReference>
<evidence type="ECO:0000313" key="1">
    <source>
        <dbReference type="EMBL" id="QHU13024.1"/>
    </source>
</evidence>
<organism evidence="1">
    <name type="scientific">viral metagenome</name>
    <dbReference type="NCBI Taxonomy" id="1070528"/>
    <lineage>
        <taxon>unclassified sequences</taxon>
        <taxon>metagenomes</taxon>
        <taxon>organismal metagenomes</taxon>
    </lineage>
</organism>
<dbReference type="AlphaFoldDB" id="A0A6C0KA38"/>
<reference evidence="1" key="1">
    <citation type="journal article" date="2020" name="Nature">
        <title>Giant virus diversity and host interactions through global metagenomics.</title>
        <authorList>
            <person name="Schulz F."/>
            <person name="Roux S."/>
            <person name="Paez-Espino D."/>
            <person name="Jungbluth S."/>
            <person name="Walsh D.A."/>
            <person name="Denef V.J."/>
            <person name="McMahon K.D."/>
            <person name="Konstantinidis K.T."/>
            <person name="Eloe-Fadrosh E.A."/>
            <person name="Kyrpides N.C."/>
            <person name="Woyke T."/>
        </authorList>
    </citation>
    <scope>NUCLEOTIDE SEQUENCE</scope>
    <source>
        <strain evidence="1">GVMAG-S-1101176-114</strain>
    </source>
</reference>
<sequence>MSGEIINVLLTLRTQVKIYHWQTNSFSRHKATDDLVTSLDGNIDKFVEVYMGKYGPPKMTAASGKFVVHDTADKRAGKLLNAGIDWLTHDLPTFLKKQDTDLLNIRDEILADLNQARFLFRLQ</sequence>
<protein>
    <submittedName>
        <fullName evidence="1">Uncharacterized protein</fullName>
    </submittedName>
</protein>
<dbReference type="EMBL" id="MN740813">
    <property type="protein sequence ID" value="QHU13024.1"/>
    <property type="molecule type" value="Genomic_DNA"/>
</dbReference>
<proteinExistence type="predicted"/>
<name>A0A6C0KA38_9ZZZZ</name>
<accession>A0A6C0KA38</accession>